<dbReference type="PANTHER" id="PTHR45865">
    <property type="entry name" value="E3 UBIQUITIN-PROTEIN LIGASE SHPRH FAMILY MEMBER"/>
    <property type="match status" value="1"/>
</dbReference>
<dbReference type="InterPro" id="IPR011990">
    <property type="entry name" value="TPR-like_helical_dom_sf"/>
</dbReference>
<dbReference type="GO" id="GO:0016787">
    <property type="term" value="F:hydrolase activity"/>
    <property type="evidence" value="ECO:0007669"/>
    <property type="project" value="UniProtKB-KW"/>
</dbReference>
<dbReference type="InterPro" id="IPR014001">
    <property type="entry name" value="Helicase_ATP-bd"/>
</dbReference>
<dbReference type="InterPro" id="IPR013083">
    <property type="entry name" value="Znf_RING/FYVE/PHD"/>
</dbReference>
<dbReference type="GO" id="GO:0008270">
    <property type="term" value="F:zinc ion binding"/>
    <property type="evidence" value="ECO:0007669"/>
    <property type="project" value="UniProtKB-KW"/>
</dbReference>
<feature type="region of interest" description="Disordered" evidence="6">
    <location>
        <begin position="441"/>
        <end position="470"/>
    </location>
</feature>
<keyword evidence="2 5" id="KW-0863">Zinc-finger</keyword>
<dbReference type="Pfam" id="PF21324">
    <property type="entry name" value="SHPRH_helical-2nd"/>
    <property type="match status" value="1"/>
</dbReference>
<evidence type="ECO:0000256" key="6">
    <source>
        <dbReference type="SAM" id="MobiDB-lite"/>
    </source>
</evidence>
<dbReference type="SUPFAM" id="SSF52540">
    <property type="entry name" value="P-loop containing nucleoside triphosphate hydrolases"/>
    <property type="match status" value="2"/>
</dbReference>
<dbReference type="SUPFAM" id="SSF57850">
    <property type="entry name" value="RING/U-box"/>
    <property type="match status" value="1"/>
</dbReference>
<dbReference type="GO" id="GO:0006974">
    <property type="term" value="P:DNA damage response"/>
    <property type="evidence" value="ECO:0007669"/>
    <property type="project" value="TreeGrafter"/>
</dbReference>
<feature type="compositionally biased region" description="Polar residues" evidence="6">
    <location>
        <begin position="353"/>
        <end position="369"/>
    </location>
</feature>
<feature type="compositionally biased region" description="Polar residues" evidence="6">
    <location>
        <begin position="441"/>
        <end position="469"/>
    </location>
</feature>
<dbReference type="CDD" id="cd18793">
    <property type="entry name" value="SF2_C_SNF"/>
    <property type="match status" value="1"/>
</dbReference>
<comment type="caution">
    <text evidence="8">The sequence shown here is derived from an EMBL/GenBank/DDBJ whole genome shotgun (WGS) entry which is preliminary data.</text>
</comment>
<dbReference type="InterPro" id="IPR017907">
    <property type="entry name" value="Znf_RING_CS"/>
</dbReference>
<dbReference type="InterPro" id="IPR000330">
    <property type="entry name" value="SNF2_N"/>
</dbReference>
<keyword evidence="4" id="KW-0862">Zinc</keyword>
<evidence type="ECO:0000313" key="8">
    <source>
        <dbReference type="EMBL" id="PVD29332.1"/>
    </source>
</evidence>
<dbReference type="InterPro" id="IPR027417">
    <property type="entry name" value="P-loop_NTPase"/>
</dbReference>
<proteinExistence type="predicted"/>
<dbReference type="PROSITE" id="PS50089">
    <property type="entry name" value="ZF_RING_2"/>
    <property type="match status" value="1"/>
</dbReference>
<dbReference type="EMBL" id="PZQS01000006">
    <property type="protein sequence ID" value="PVD29332.1"/>
    <property type="molecule type" value="Genomic_DNA"/>
</dbReference>
<dbReference type="GO" id="GO:0005524">
    <property type="term" value="F:ATP binding"/>
    <property type="evidence" value="ECO:0007669"/>
    <property type="project" value="InterPro"/>
</dbReference>
<dbReference type="FunFam" id="3.40.50.10810:FF:000013">
    <property type="entry name" value="E3 ubiquitin-protein ligase SHPRH isoform X2"/>
    <property type="match status" value="1"/>
</dbReference>
<dbReference type="InterPro" id="IPR001841">
    <property type="entry name" value="Znf_RING"/>
</dbReference>
<dbReference type="Gene3D" id="3.30.40.10">
    <property type="entry name" value="Zinc/RING finger domain, C3HC4 (zinc finger)"/>
    <property type="match status" value="2"/>
</dbReference>
<dbReference type="Proteomes" id="UP000245119">
    <property type="component" value="Linkage Group LG6"/>
</dbReference>
<accession>A0A2T7P7D1</accession>
<dbReference type="GO" id="GO:0005737">
    <property type="term" value="C:cytoplasm"/>
    <property type="evidence" value="ECO:0007669"/>
    <property type="project" value="UniProtKB-ARBA"/>
</dbReference>
<evidence type="ECO:0000256" key="5">
    <source>
        <dbReference type="PROSITE-ProRule" id="PRU00175"/>
    </source>
</evidence>
<dbReference type="GO" id="GO:0061630">
    <property type="term" value="F:ubiquitin protein ligase activity"/>
    <property type="evidence" value="ECO:0007669"/>
    <property type="project" value="TreeGrafter"/>
</dbReference>
<keyword evidence="3" id="KW-0378">Hydrolase</keyword>
<dbReference type="SMART" id="SM00184">
    <property type="entry name" value="RING"/>
    <property type="match status" value="1"/>
</dbReference>
<evidence type="ECO:0000259" key="7">
    <source>
        <dbReference type="PROSITE" id="PS50089"/>
    </source>
</evidence>
<dbReference type="SUPFAM" id="SSF57903">
    <property type="entry name" value="FYVE/PHD zinc finger"/>
    <property type="match status" value="1"/>
</dbReference>
<dbReference type="OrthoDB" id="423559at2759"/>
<keyword evidence="9" id="KW-1185">Reference proteome</keyword>
<dbReference type="CDD" id="cd18070">
    <property type="entry name" value="DEXQc_SHPRH"/>
    <property type="match status" value="1"/>
</dbReference>
<evidence type="ECO:0000256" key="1">
    <source>
        <dbReference type="ARBA" id="ARBA00022723"/>
    </source>
</evidence>
<dbReference type="Pfam" id="PF00176">
    <property type="entry name" value="SNF2-rel_dom"/>
    <property type="match status" value="1"/>
</dbReference>
<organism evidence="8 9">
    <name type="scientific">Pomacea canaliculata</name>
    <name type="common">Golden apple snail</name>
    <dbReference type="NCBI Taxonomy" id="400727"/>
    <lineage>
        <taxon>Eukaryota</taxon>
        <taxon>Metazoa</taxon>
        <taxon>Spiralia</taxon>
        <taxon>Lophotrochozoa</taxon>
        <taxon>Mollusca</taxon>
        <taxon>Gastropoda</taxon>
        <taxon>Caenogastropoda</taxon>
        <taxon>Architaenioglossa</taxon>
        <taxon>Ampullarioidea</taxon>
        <taxon>Ampullariidae</taxon>
        <taxon>Pomacea</taxon>
    </lineage>
</organism>
<dbReference type="Pfam" id="PF21325">
    <property type="entry name" value="SHPRH_helical-1st"/>
    <property type="match status" value="1"/>
</dbReference>
<dbReference type="Gene3D" id="3.40.50.300">
    <property type="entry name" value="P-loop containing nucleotide triphosphate hydrolases"/>
    <property type="match status" value="2"/>
</dbReference>
<dbReference type="SMART" id="SM00249">
    <property type="entry name" value="PHD"/>
    <property type="match status" value="1"/>
</dbReference>
<keyword evidence="1" id="KW-0479">Metal-binding</keyword>
<dbReference type="CDD" id="cd16569">
    <property type="entry name" value="RING-HC_SHPRH-like"/>
    <property type="match status" value="1"/>
</dbReference>
<dbReference type="Gene3D" id="1.25.40.10">
    <property type="entry name" value="Tetratricopeptide repeat domain"/>
    <property type="match status" value="1"/>
</dbReference>
<dbReference type="InterPro" id="IPR038718">
    <property type="entry name" value="SNF2-like_sf"/>
</dbReference>
<dbReference type="GO" id="GO:0000209">
    <property type="term" value="P:protein polyubiquitination"/>
    <property type="evidence" value="ECO:0007669"/>
    <property type="project" value="TreeGrafter"/>
</dbReference>
<feature type="region of interest" description="Disordered" evidence="6">
    <location>
        <begin position="353"/>
        <end position="386"/>
    </location>
</feature>
<evidence type="ECO:0000256" key="4">
    <source>
        <dbReference type="ARBA" id="ARBA00022833"/>
    </source>
</evidence>
<name>A0A2T7P7D1_POMCA</name>
<dbReference type="Pfam" id="PF00097">
    <property type="entry name" value="zf-C3HC4"/>
    <property type="match status" value="1"/>
</dbReference>
<dbReference type="PANTHER" id="PTHR45865:SF1">
    <property type="entry name" value="E3 UBIQUITIN-PROTEIN LIGASE SHPRH"/>
    <property type="match status" value="1"/>
</dbReference>
<feature type="region of interest" description="Disordered" evidence="6">
    <location>
        <begin position="1491"/>
        <end position="1532"/>
    </location>
</feature>
<dbReference type="InterPro" id="IPR049730">
    <property type="entry name" value="SNF2/RAD54-like_C"/>
</dbReference>
<dbReference type="PROSITE" id="PS00518">
    <property type="entry name" value="ZF_RING_1"/>
    <property type="match status" value="1"/>
</dbReference>
<dbReference type="InterPro" id="IPR011011">
    <property type="entry name" value="Znf_FYVE_PHD"/>
</dbReference>
<dbReference type="InterPro" id="IPR052583">
    <property type="entry name" value="ATP-helicase/E3_Ub-Ligase"/>
</dbReference>
<dbReference type="STRING" id="400727.A0A2T7P7D1"/>
<gene>
    <name evidence="8" type="ORF">C0Q70_11930</name>
</gene>
<feature type="compositionally biased region" description="Polar residues" evidence="6">
    <location>
        <begin position="1504"/>
        <end position="1524"/>
    </location>
</feature>
<evidence type="ECO:0000256" key="2">
    <source>
        <dbReference type="ARBA" id="ARBA00022771"/>
    </source>
</evidence>
<dbReference type="InterPro" id="IPR048695">
    <property type="entry name" value="SHPRH_helical_2nd"/>
</dbReference>
<dbReference type="InterPro" id="IPR048686">
    <property type="entry name" value="SHPRH_helical_1st"/>
</dbReference>
<protein>
    <recommendedName>
        <fullName evidence="7">RING-type domain-containing protein</fullName>
    </recommendedName>
</protein>
<evidence type="ECO:0000313" key="9">
    <source>
        <dbReference type="Proteomes" id="UP000245119"/>
    </source>
</evidence>
<dbReference type="InterPro" id="IPR018957">
    <property type="entry name" value="Znf_C3HC4_RING-type"/>
</dbReference>
<reference evidence="8 9" key="1">
    <citation type="submission" date="2018-04" db="EMBL/GenBank/DDBJ databases">
        <title>The genome of golden apple snail Pomacea canaliculata provides insight into stress tolerance and invasive adaptation.</title>
        <authorList>
            <person name="Liu C."/>
            <person name="Liu B."/>
            <person name="Ren Y."/>
            <person name="Zhang Y."/>
            <person name="Wang H."/>
            <person name="Li S."/>
            <person name="Jiang F."/>
            <person name="Yin L."/>
            <person name="Zhang G."/>
            <person name="Qian W."/>
            <person name="Fan W."/>
        </authorList>
    </citation>
    <scope>NUCLEOTIDE SEQUENCE [LARGE SCALE GENOMIC DNA]</scope>
    <source>
        <strain evidence="8">SZHN2017</strain>
        <tissue evidence="8">Muscle</tissue>
    </source>
</reference>
<dbReference type="GO" id="GO:0005634">
    <property type="term" value="C:nucleus"/>
    <property type="evidence" value="ECO:0007669"/>
    <property type="project" value="TreeGrafter"/>
</dbReference>
<evidence type="ECO:0000256" key="3">
    <source>
        <dbReference type="ARBA" id="ARBA00022801"/>
    </source>
</evidence>
<feature type="domain" description="RING-type" evidence="7">
    <location>
        <begin position="1269"/>
        <end position="1317"/>
    </location>
</feature>
<dbReference type="InterPro" id="IPR001965">
    <property type="entry name" value="Znf_PHD"/>
</dbReference>
<dbReference type="Gene3D" id="3.40.50.10810">
    <property type="entry name" value="Tandem AAA-ATPase domain"/>
    <property type="match status" value="2"/>
</dbReference>
<sequence length="1532" mass="174131">MGKRKQTTPTQMREEKRQQLQWNMLDGNNGDASSFNSTGSLLIIPDDDPILHQEEEAAIFSLESNRRHMIYFEDSYGSNNESIQMFWHLELNVDNVLELFEGLETKHFQLVRGRYDSMKREQEVIIYGRESIVMALSYPSEAFRLKPVHKALKKLMCHFHNIGPLYDLSSRLRTEQHDFHQLYEAVMSIQQSTKMKATIDVQHPDLKPLLRPYQRDAVVWMLHQECFLPKVSLDDPESLCDLHPLYVEMKTSCGKTFYYNRHGGSIVKQRPSKTKTPPRGILADEMGLGKTVEVLCLILLHQRPPLPPPSQLPTLAETQLEDKGPEKETTENDGQEEWCSTTVVTALEAVTQVSQTEETFPDSPVSSGKQAKELNAEGAGSYHTVQTSSSIPHISEMQRDMISSAPIIFEKSESNHDISLSMSSKTTKDINIDAMEIKQISGQDSTESEKCNTPNNGMSPLTATSSGKLQQHRKLIQQTDSLANSCIERKQLFECVCGKSKNETNSTRKKIKKALHVVECVDCGAQQHAECLNYDLADAFRGQYKCPHCHVASTPLPSGATLIISPSQICDQWVEEIMKHIQVKSLNVFVYQGVNRQGFVQPRMLASQDIVVTTYETLCKELDYVDLPHTNSKNGRRFRHPKRFMAIPSPLVAVEWWRVCLDEAQMVECVTAKTAEMALRLTAINRWCVTGTPLIHSVEDIYGLLLFLGLDPYCVMQWWRILLWEPYCHGFQYPLHHALSKVLWRTAKKDVINQILLPEQTEQMCWLTFSPIEDHFYRRLYNKCFDQAMRNLSGRTDLSTKLNTMDSGTLNKLLQPLLHLRQACCHPQVVRGAFIPIHDSMLTMEELLESLIKKTRYECEEAHRGKVAAMNGLAALQIIQKQPKEAVELYREVLQSVEECKAELGTDELQQLHAMFNLEEVLATKPQGVAPTLRDHQLAAQCKEVQKKYMMKAETYVATSHEQFSSCENTIQELQQELDEGTDWWLEVIDWAAEREMGGELVLWVRDNLADHTSPYFGASILSFRDTTSLQYIIDTQLQGLESARNCLLRDLKKLNKKGGLTPDVINQTVECCLRPSNEILKSCPFCKVESLLTNYESKLFAFKEGSVFGFLDVDNPTHKVNTIRRGTWADGQTELALKSILSFGRTKRMQGQSLHFGSVHIKLLDGLKKEFKQLRVLWMALREHVSAIDELKMATIRLRIRHPDEPRTNRTEVNILEPTEVEAHKQKLMTDKIVNQGELQKKLGQLMYLKNLAKSQHTVSEGKNPEPCPVCQHKLGHKWSVLRCGHCYCMDCIDTLLTRLPQIGFRTKAVKCPMCREMTPETQISYVSMQPWALIDAVDSGVSVKGSHSSKVTAVVQCLLNIRKSEPDAKTLVFSTWTDVLDVIGKALEENSITYTTLHSVGNVQQHAILVEPILNPAQEAQAIGRIHRIGQTRKTKIHRFFIRRTIEERIHTLVESTLRPAAISAEKAPAVIDDTMTIGQLISLFQDTRRDDHGDDEDMNDIEQTGNVDQRAASSDVSNMETISGHRSDV</sequence>
<dbReference type="SMART" id="SM00487">
    <property type="entry name" value="DEXDc"/>
    <property type="match status" value="1"/>
</dbReference>